<evidence type="ECO:0000313" key="2">
    <source>
        <dbReference type="Proteomes" id="UP001163603"/>
    </source>
</evidence>
<protein>
    <submittedName>
        <fullName evidence="1">Uncharacterized protein</fullName>
    </submittedName>
</protein>
<keyword evidence="2" id="KW-1185">Reference proteome</keyword>
<evidence type="ECO:0000313" key="1">
    <source>
        <dbReference type="EMBL" id="KAJ0042478.1"/>
    </source>
</evidence>
<proteinExistence type="predicted"/>
<name>A0ACC0YV34_9ROSI</name>
<gene>
    <name evidence="1" type="ORF">Pint_18579</name>
</gene>
<dbReference type="Proteomes" id="UP001163603">
    <property type="component" value="Chromosome 4"/>
</dbReference>
<accession>A0ACC0YV34</accession>
<organism evidence="1 2">
    <name type="scientific">Pistacia integerrima</name>
    <dbReference type="NCBI Taxonomy" id="434235"/>
    <lineage>
        <taxon>Eukaryota</taxon>
        <taxon>Viridiplantae</taxon>
        <taxon>Streptophyta</taxon>
        <taxon>Embryophyta</taxon>
        <taxon>Tracheophyta</taxon>
        <taxon>Spermatophyta</taxon>
        <taxon>Magnoliopsida</taxon>
        <taxon>eudicotyledons</taxon>
        <taxon>Gunneridae</taxon>
        <taxon>Pentapetalae</taxon>
        <taxon>rosids</taxon>
        <taxon>malvids</taxon>
        <taxon>Sapindales</taxon>
        <taxon>Anacardiaceae</taxon>
        <taxon>Pistacia</taxon>
    </lineage>
</organism>
<comment type="caution">
    <text evidence="1">The sequence shown here is derived from an EMBL/GenBank/DDBJ whole genome shotgun (WGS) entry which is preliminary data.</text>
</comment>
<sequence length="173" mass="20243">MANCQHMLTSMELDFKIFIGAVKFLVDKPAWHEIFVNMTPEQRTAWVHHDFDGAATDLYSMANCQHMLTSMELDFKIFIRAVKFLVDKPAWREIFVNMTPEQRTAWVHHDFDGAATDLYSMANCQHILTSMELDFKIFIGAVKFLVDKPAWREIFVNMTPEQRTAWVHHDFDA</sequence>
<dbReference type="EMBL" id="CM047739">
    <property type="protein sequence ID" value="KAJ0042478.1"/>
    <property type="molecule type" value="Genomic_DNA"/>
</dbReference>
<reference evidence="2" key="1">
    <citation type="journal article" date="2023" name="G3 (Bethesda)">
        <title>Genome assembly and association tests identify interacting loci associated with vigor, precocity, and sex in interspecific pistachio rootstocks.</title>
        <authorList>
            <person name="Palmer W."/>
            <person name="Jacygrad E."/>
            <person name="Sagayaradj S."/>
            <person name="Cavanaugh K."/>
            <person name="Han R."/>
            <person name="Bertier L."/>
            <person name="Beede B."/>
            <person name="Kafkas S."/>
            <person name="Golino D."/>
            <person name="Preece J."/>
            <person name="Michelmore R."/>
        </authorList>
    </citation>
    <scope>NUCLEOTIDE SEQUENCE [LARGE SCALE GENOMIC DNA]</scope>
</reference>